<dbReference type="PROSITE" id="PS51257">
    <property type="entry name" value="PROKAR_LIPOPROTEIN"/>
    <property type="match status" value="1"/>
</dbReference>
<accession>A0A7Y3XBK9</accession>
<dbReference type="Proteomes" id="UP000588806">
    <property type="component" value="Unassembled WGS sequence"/>
</dbReference>
<name>A0A7Y3XBK9_9GAMM</name>
<dbReference type="Pfam" id="PF13852">
    <property type="entry name" value="DUF4197"/>
    <property type="match status" value="1"/>
</dbReference>
<dbReference type="InterPro" id="IPR025245">
    <property type="entry name" value="DUF4197"/>
</dbReference>
<reference evidence="1 2" key="2">
    <citation type="submission" date="2020-06" db="EMBL/GenBank/DDBJ databases">
        <title>Halomonas songnenensis sp. nov., a moderately halophilic bacterium isolated from saline and alkaline soils.</title>
        <authorList>
            <person name="Jiang J."/>
            <person name="Pan Y."/>
        </authorList>
    </citation>
    <scope>NUCLEOTIDE SEQUENCE [LARGE SCALE GENOMIC DNA]</scope>
    <source>
        <strain evidence="1 2">TBZ9</strain>
    </source>
</reference>
<proteinExistence type="predicted"/>
<reference evidence="1 2" key="1">
    <citation type="submission" date="2020-05" db="EMBL/GenBank/DDBJ databases">
        <authorList>
            <person name="Ruan W."/>
            <person name="Jeon C.O."/>
            <person name="Chun B.H."/>
        </authorList>
    </citation>
    <scope>NUCLEOTIDE SEQUENCE [LARGE SCALE GENOMIC DNA]</scope>
    <source>
        <strain evidence="1 2">TBZ9</strain>
    </source>
</reference>
<organism evidence="1 2">
    <name type="scientific">Vreelandella azerica</name>
    <dbReference type="NCBI Taxonomy" id="2732867"/>
    <lineage>
        <taxon>Bacteria</taxon>
        <taxon>Pseudomonadati</taxon>
        <taxon>Pseudomonadota</taxon>
        <taxon>Gammaproteobacteria</taxon>
        <taxon>Oceanospirillales</taxon>
        <taxon>Halomonadaceae</taxon>
        <taxon>Vreelandella</taxon>
    </lineage>
</organism>
<dbReference type="AlphaFoldDB" id="A0A7Y3XBK9"/>
<keyword evidence="2" id="KW-1185">Reference proteome</keyword>
<gene>
    <name evidence="1" type="ORF">HLB35_12515</name>
</gene>
<evidence type="ECO:0000313" key="1">
    <source>
        <dbReference type="EMBL" id="NOG32371.1"/>
    </source>
</evidence>
<sequence>MKKWLALAGMMVITSGCQNMDAMAPLMDAGSQMGGTSSQLEASPLARGIKQALALSSERASANLSRPGAFDIPLPGAGQQIADTLRQFGMGQYVDPVQDAMNRGAEQAVAEAAPVFKNAVREMSVDDAMGIIRGGDTAATQYFRTNTESALRSRFAPIVQSNLEQTGFYDQYQSMLDVYDQLPMTNLPEMDLESYVVDNSMEALFSEIGRQESLIRQDPAGQGSALIGQAFGLLGSQSE</sequence>
<dbReference type="EMBL" id="JABFHI010000005">
    <property type="protein sequence ID" value="NOG32371.1"/>
    <property type="molecule type" value="Genomic_DNA"/>
</dbReference>
<protein>
    <submittedName>
        <fullName evidence="1">DUF4197 domain-containing protein</fullName>
    </submittedName>
</protein>
<dbReference type="RefSeq" id="WP_171702847.1">
    <property type="nucleotide sequence ID" value="NZ_JABFHI010000005.1"/>
</dbReference>
<comment type="caution">
    <text evidence="1">The sequence shown here is derived from an EMBL/GenBank/DDBJ whole genome shotgun (WGS) entry which is preliminary data.</text>
</comment>
<evidence type="ECO:0000313" key="2">
    <source>
        <dbReference type="Proteomes" id="UP000588806"/>
    </source>
</evidence>